<dbReference type="Proteomes" id="UP000254764">
    <property type="component" value="Unassembled WGS sequence"/>
</dbReference>
<gene>
    <name evidence="2" type="ORF">RHIZ70_3796</name>
</gene>
<feature type="compositionally biased region" description="Basic and acidic residues" evidence="1">
    <location>
        <begin position="70"/>
        <end position="79"/>
    </location>
</feature>
<dbReference type="AlphaFoldDB" id="A0A376AJU5"/>
<evidence type="ECO:0000256" key="1">
    <source>
        <dbReference type="SAM" id="MobiDB-lite"/>
    </source>
</evidence>
<accession>A0A376AJU5</accession>
<name>A0A376AJU5_9HYPH</name>
<organism evidence="2 3">
    <name type="scientific">Ciceribacter selenitireducens ATCC BAA-1503</name>
    <dbReference type="NCBI Taxonomy" id="1336235"/>
    <lineage>
        <taxon>Bacteria</taxon>
        <taxon>Pseudomonadati</taxon>
        <taxon>Pseudomonadota</taxon>
        <taxon>Alphaproteobacteria</taxon>
        <taxon>Hyphomicrobiales</taxon>
        <taxon>Rhizobiaceae</taxon>
        <taxon>Ciceribacter</taxon>
    </lineage>
</organism>
<feature type="region of interest" description="Disordered" evidence="1">
    <location>
        <begin position="53"/>
        <end position="90"/>
    </location>
</feature>
<sequence>MRRPSLPDVHRCRSIRVTHDYSQRKTLAYRSFRRGLATCLACPTLISKGCNRAKGGRETLAGGGESNGGRLDRRQDRAGEFGQVPSVDHM</sequence>
<evidence type="ECO:0000313" key="3">
    <source>
        <dbReference type="Proteomes" id="UP000254764"/>
    </source>
</evidence>
<dbReference type="EMBL" id="UEYP01000006">
    <property type="protein sequence ID" value="SSC68088.1"/>
    <property type="molecule type" value="Genomic_DNA"/>
</dbReference>
<reference evidence="3" key="1">
    <citation type="submission" date="2018-07" db="EMBL/GenBank/DDBJ databases">
        <authorList>
            <person name="Peiro R."/>
            <person name="Begona"/>
            <person name="Cbmso G."/>
            <person name="Lopez M."/>
            <person name="Gonzalez S."/>
        </authorList>
    </citation>
    <scope>NUCLEOTIDE SEQUENCE [LARGE SCALE GENOMIC DNA]</scope>
</reference>
<proteinExistence type="predicted"/>
<protein>
    <submittedName>
        <fullName evidence="2">Uncharacterized protein</fullName>
    </submittedName>
</protein>
<evidence type="ECO:0000313" key="2">
    <source>
        <dbReference type="EMBL" id="SSC68088.1"/>
    </source>
</evidence>
<keyword evidence="3" id="KW-1185">Reference proteome</keyword>